<proteinExistence type="predicted"/>
<dbReference type="PANTHER" id="PTHR30146:SF33">
    <property type="entry name" value="TRANSCRIPTIONAL REGULATOR"/>
    <property type="match status" value="1"/>
</dbReference>
<evidence type="ECO:0000256" key="2">
    <source>
        <dbReference type="ARBA" id="ARBA00023125"/>
    </source>
</evidence>
<feature type="domain" description="HTH lacI-type" evidence="5">
    <location>
        <begin position="26"/>
        <end position="80"/>
    </location>
</feature>
<dbReference type="Pfam" id="PF00356">
    <property type="entry name" value="LacI"/>
    <property type="match status" value="1"/>
</dbReference>
<dbReference type="GO" id="GO:0000976">
    <property type="term" value="F:transcription cis-regulatory region binding"/>
    <property type="evidence" value="ECO:0007669"/>
    <property type="project" value="TreeGrafter"/>
</dbReference>
<keyword evidence="3" id="KW-0804">Transcription</keyword>
<dbReference type="SUPFAM" id="SSF47413">
    <property type="entry name" value="lambda repressor-like DNA-binding domains"/>
    <property type="match status" value="1"/>
</dbReference>
<keyword evidence="7" id="KW-1185">Reference proteome</keyword>
<reference evidence="6" key="1">
    <citation type="submission" date="2021-04" db="EMBL/GenBank/DDBJ databases">
        <authorList>
            <person name="Zhang D.-C."/>
        </authorList>
    </citation>
    <scope>NUCLEOTIDE SEQUENCE</scope>
    <source>
        <strain evidence="6">CGMCC 1.15697</strain>
    </source>
</reference>
<evidence type="ECO:0000256" key="1">
    <source>
        <dbReference type="ARBA" id="ARBA00023015"/>
    </source>
</evidence>
<dbReference type="Gene3D" id="3.40.50.2300">
    <property type="match status" value="2"/>
</dbReference>
<dbReference type="SMART" id="SM00354">
    <property type="entry name" value="HTH_LACI"/>
    <property type="match status" value="1"/>
</dbReference>
<dbReference type="RefSeq" id="WP_210681691.1">
    <property type="nucleotide sequence ID" value="NZ_JAGMWN010000003.1"/>
</dbReference>
<dbReference type="GO" id="GO:0003700">
    <property type="term" value="F:DNA-binding transcription factor activity"/>
    <property type="evidence" value="ECO:0007669"/>
    <property type="project" value="TreeGrafter"/>
</dbReference>
<keyword evidence="1" id="KW-0805">Transcription regulation</keyword>
<organism evidence="6 7">
    <name type="scientific">Marivibrio halodurans</name>
    <dbReference type="NCBI Taxonomy" id="2039722"/>
    <lineage>
        <taxon>Bacteria</taxon>
        <taxon>Pseudomonadati</taxon>
        <taxon>Pseudomonadota</taxon>
        <taxon>Alphaproteobacteria</taxon>
        <taxon>Rhodospirillales</taxon>
        <taxon>Rhodospirillaceae</taxon>
        <taxon>Marivibrio</taxon>
    </lineage>
</organism>
<dbReference type="InterPro" id="IPR046335">
    <property type="entry name" value="LacI/GalR-like_sensor"/>
</dbReference>
<gene>
    <name evidence="6" type="ORF">KAJ83_08920</name>
</gene>
<dbReference type="InterPro" id="IPR000843">
    <property type="entry name" value="HTH_LacI"/>
</dbReference>
<dbReference type="InterPro" id="IPR010982">
    <property type="entry name" value="Lambda_DNA-bd_dom_sf"/>
</dbReference>
<evidence type="ECO:0000313" key="7">
    <source>
        <dbReference type="Proteomes" id="UP000672602"/>
    </source>
</evidence>
<protein>
    <submittedName>
        <fullName evidence="6">LacI family DNA-binding transcriptional regulator</fullName>
    </submittedName>
</protein>
<comment type="caution">
    <text evidence="6">The sequence shown here is derived from an EMBL/GenBank/DDBJ whole genome shotgun (WGS) entry which is preliminary data.</text>
</comment>
<dbReference type="EMBL" id="JAGMWN010000003">
    <property type="protein sequence ID" value="MBP5857130.1"/>
    <property type="molecule type" value="Genomic_DNA"/>
</dbReference>
<sequence length="357" mass="39612">MAPSESDQTPSEERTRRSRRKQGEQARMTEVAERAGVSVMSVSRTIRDPERVSRKIRERVEKAMRETGYIPNALASSLASNRTRVAAVIVPFINASFGDTIHGITDVLEEAGYELLIGQIHHAVEREERLVEAFLSRRVDCLVLTGCTHSETTIERLRNGRIPVVETWNLAEDPIDSVVGFSNYEAGRAMTRYLIGKGRKRIAYLGAPTEGNDRARDRERGYIDAMEEAGLPHDRKVRAYRPLALREGADGCQELLERAPDIDALFAASDTLAVGALFHCVKRGLSIPDDIAVAGFDDADIAAVIHPSLTTVRVPRYEIGRRAAMLLAQRLDGVDGEDDYVQRTVDVGFEIIIRDSA</sequence>
<evidence type="ECO:0000313" key="6">
    <source>
        <dbReference type="EMBL" id="MBP5857130.1"/>
    </source>
</evidence>
<dbReference type="InterPro" id="IPR028082">
    <property type="entry name" value="Peripla_BP_I"/>
</dbReference>
<dbReference type="PROSITE" id="PS50932">
    <property type="entry name" value="HTH_LACI_2"/>
    <property type="match status" value="1"/>
</dbReference>
<feature type="region of interest" description="Disordered" evidence="4">
    <location>
        <begin position="1"/>
        <end position="31"/>
    </location>
</feature>
<dbReference type="CDD" id="cd01575">
    <property type="entry name" value="PBP1_GntR"/>
    <property type="match status" value="1"/>
</dbReference>
<evidence type="ECO:0000256" key="4">
    <source>
        <dbReference type="SAM" id="MobiDB-lite"/>
    </source>
</evidence>
<evidence type="ECO:0000256" key="3">
    <source>
        <dbReference type="ARBA" id="ARBA00023163"/>
    </source>
</evidence>
<evidence type="ECO:0000259" key="5">
    <source>
        <dbReference type="PROSITE" id="PS50932"/>
    </source>
</evidence>
<name>A0A8J7V293_9PROT</name>
<dbReference type="Proteomes" id="UP000672602">
    <property type="component" value="Unassembled WGS sequence"/>
</dbReference>
<dbReference type="PANTHER" id="PTHR30146">
    <property type="entry name" value="LACI-RELATED TRANSCRIPTIONAL REPRESSOR"/>
    <property type="match status" value="1"/>
</dbReference>
<dbReference type="Gene3D" id="1.10.260.40">
    <property type="entry name" value="lambda repressor-like DNA-binding domains"/>
    <property type="match status" value="1"/>
</dbReference>
<dbReference type="Pfam" id="PF13377">
    <property type="entry name" value="Peripla_BP_3"/>
    <property type="match status" value="1"/>
</dbReference>
<accession>A0A8J7V293</accession>
<dbReference type="CDD" id="cd01392">
    <property type="entry name" value="HTH_LacI"/>
    <property type="match status" value="1"/>
</dbReference>
<dbReference type="SUPFAM" id="SSF53822">
    <property type="entry name" value="Periplasmic binding protein-like I"/>
    <property type="match status" value="1"/>
</dbReference>
<keyword evidence="2 6" id="KW-0238">DNA-binding</keyword>
<dbReference type="AlphaFoldDB" id="A0A8J7V293"/>